<dbReference type="GO" id="GO:0004519">
    <property type="term" value="F:endonuclease activity"/>
    <property type="evidence" value="ECO:0007669"/>
    <property type="project" value="UniProtKB-KW"/>
</dbReference>
<comment type="caution">
    <text evidence="6">The sequence shown here is derived from an EMBL/GenBank/DDBJ whole genome shotgun (WGS) entry which is preliminary data.</text>
</comment>
<accession>A0A0G0AVA6</accession>
<evidence type="ECO:0000313" key="6">
    <source>
        <dbReference type="EMBL" id="KKP61093.1"/>
    </source>
</evidence>
<dbReference type="Pfam" id="PF00565">
    <property type="entry name" value="SNase"/>
    <property type="match status" value="1"/>
</dbReference>
<feature type="domain" description="TNase-like" evidence="5">
    <location>
        <begin position="84"/>
        <end position="205"/>
    </location>
</feature>
<keyword evidence="1" id="KW-0540">Nuclease</keyword>
<keyword evidence="4" id="KW-1133">Transmembrane helix</keyword>
<dbReference type="Gene3D" id="2.40.50.90">
    <property type="match status" value="1"/>
</dbReference>
<evidence type="ECO:0000259" key="5">
    <source>
        <dbReference type="PROSITE" id="PS50830"/>
    </source>
</evidence>
<dbReference type="SMART" id="SM00318">
    <property type="entry name" value="SNc"/>
    <property type="match status" value="1"/>
</dbReference>
<keyword evidence="4" id="KW-0812">Transmembrane</keyword>
<dbReference type="PATRIC" id="fig|1618484.3.peg.576"/>
<reference evidence="6 7" key="1">
    <citation type="journal article" date="2015" name="Nature">
        <title>rRNA introns, odd ribosomes, and small enigmatic genomes across a large radiation of phyla.</title>
        <authorList>
            <person name="Brown C.T."/>
            <person name="Hug L.A."/>
            <person name="Thomas B.C."/>
            <person name="Sharon I."/>
            <person name="Castelle C.J."/>
            <person name="Singh A."/>
            <person name="Wilkins M.J."/>
            <person name="Williams K.H."/>
            <person name="Banfield J.F."/>
        </authorList>
    </citation>
    <scope>NUCLEOTIDE SEQUENCE [LARGE SCALE GENOMIC DNA]</scope>
</reference>
<dbReference type="AlphaFoldDB" id="A0A0G0AVA6"/>
<keyword evidence="2" id="KW-0255">Endonuclease</keyword>
<dbReference type="Proteomes" id="UP000034004">
    <property type="component" value="Unassembled WGS sequence"/>
</dbReference>
<evidence type="ECO:0000313" key="7">
    <source>
        <dbReference type="Proteomes" id="UP000034004"/>
    </source>
</evidence>
<dbReference type="InterPro" id="IPR035437">
    <property type="entry name" value="SNase_OB-fold_sf"/>
</dbReference>
<dbReference type="PANTHER" id="PTHR12302:SF3">
    <property type="entry name" value="SERINE_THREONINE-PROTEIN KINASE 31"/>
    <property type="match status" value="1"/>
</dbReference>
<dbReference type="STRING" id="1618484.UR56_C0016G0004"/>
<sequence>MHGKEKEKVKEKNSLESKTLQSIKRLKCFYIRVDFDVIVYNYEKNMKISKSVFIFLLIIFFSSISLNFSTLFKNLNSYFLKKTNRVEVVVKKVIDGDTVDTSDGERLRLYEINAPEYPKDCLGVDAKTRMENLVLNKKIQYEKFGRDSFGRIITYIFVDKLLINEVMTEEGLAYFMKGKTVTENSLLIEQSQDKAKLAARGVWSSFCQTKKEGCIIKGNYRPADNTRIYHTPDCYNYDRITIKPGTTDRWFCNEGEAKKAGFVKSKDCPK</sequence>
<evidence type="ECO:0000256" key="2">
    <source>
        <dbReference type="ARBA" id="ARBA00022759"/>
    </source>
</evidence>
<name>A0A0G0AVA6_9BACT</name>
<protein>
    <submittedName>
        <fullName evidence="6">Thermonuclease</fullName>
    </submittedName>
</protein>
<dbReference type="PROSITE" id="PS50830">
    <property type="entry name" value="TNASE_3"/>
    <property type="match status" value="1"/>
</dbReference>
<dbReference type="InterPro" id="IPR016071">
    <property type="entry name" value="Staphylococal_nuclease_OB-fold"/>
</dbReference>
<keyword evidence="4" id="KW-0472">Membrane</keyword>
<dbReference type="SUPFAM" id="SSF50199">
    <property type="entry name" value="Staphylococcal nuclease"/>
    <property type="match status" value="1"/>
</dbReference>
<evidence type="ECO:0000256" key="3">
    <source>
        <dbReference type="ARBA" id="ARBA00022801"/>
    </source>
</evidence>
<gene>
    <name evidence="6" type="ORF">UR56_C0016G0004</name>
</gene>
<dbReference type="PANTHER" id="PTHR12302">
    <property type="entry name" value="EBNA2 BINDING PROTEIN P100"/>
    <property type="match status" value="1"/>
</dbReference>
<proteinExistence type="predicted"/>
<organism evidence="6 7">
    <name type="scientific">Candidatus Roizmanbacteria bacterium GW2011_GWC2_34_23</name>
    <dbReference type="NCBI Taxonomy" id="1618484"/>
    <lineage>
        <taxon>Bacteria</taxon>
        <taxon>Candidatus Roizmaniibacteriota</taxon>
    </lineage>
</organism>
<keyword evidence="3" id="KW-0378">Hydrolase</keyword>
<feature type="transmembrane region" description="Helical" evidence="4">
    <location>
        <begin position="52"/>
        <end position="72"/>
    </location>
</feature>
<evidence type="ECO:0000256" key="4">
    <source>
        <dbReference type="SAM" id="Phobius"/>
    </source>
</evidence>
<evidence type="ECO:0000256" key="1">
    <source>
        <dbReference type="ARBA" id="ARBA00022722"/>
    </source>
</evidence>
<dbReference type="EMBL" id="LBPR01000016">
    <property type="protein sequence ID" value="KKP61093.1"/>
    <property type="molecule type" value="Genomic_DNA"/>
</dbReference>
<dbReference type="GO" id="GO:0016787">
    <property type="term" value="F:hydrolase activity"/>
    <property type="evidence" value="ECO:0007669"/>
    <property type="project" value="UniProtKB-KW"/>
</dbReference>